<gene>
    <name evidence="1" type="ORF">PAECIP111892_00241</name>
</gene>
<name>A0ABM9BMI4_9BACL</name>
<reference evidence="1" key="1">
    <citation type="submission" date="2022-01" db="EMBL/GenBank/DDBJ databases">
        <authorList>
            <person name="Criscuolo A."/>
        </authorList>
    </citation>
    <scope>NUCLEOTIDE SEQUENCE</scope>
    <source>
        <strain evidence="1">CIP111892</strain>
    </source>
</reference>
<keyword evidence="2" id="KW-1185">Reference proteome</keyword>
<proteinExistence type="predicted"/>
<dbReference type="Proteomes" id="UP000838324">
    <property type="component" value="Unassembled WGS sequence"/>
</dbReference>
<protein>
    <submittedName>
        <fullName evidence="1">Uncharacterized protein</fullName>
    </submittedName>
</protein>
<evidence type="ECO:0000313" key="2">
    <source>
        <dbReference type="Proteomes" id="UP000838324"/>
    </source>
</evidence>
<organism evidence="1 2">
    <name type="scientific">Paenibacillus auburnensis</name>
    <dbReference type="NCBI Taxonomy" id="2905649"/>
    <lineage>
        <taxon>Bacteria</taxon>
        <taxon>Bacillati</taxon>
        <taxon>Bacillota</taxon>
        <taxon>Bacilli</taxon>
        <taxon>Bacillales</taxon>
        <taxon>Paenibacillaceae</taxon>
        <taxon>Paenibacillus</taxon>
    </lineage>
</organism>
<accession>A0ABM9BMI4</accession>
<dbReference type="EMBL" id="CAKMMG010000001">
    <property type="protein sequence ID" value="CAH1190552.1"/>
    <property type="molecule type" value="Genomic_DNA"/>
</dbReference>
<dbReference type="RefSeq" id="WP_236328800.1">
    <property type="nucleotide sequence ID" value="NZ_CAKMMG010000001.1"/>
</dbReference>
<comment type="caution">
    <text evidence="1">The sequence shown here is derived from an EMBL/GenBank/DDBJ whole genome shotgun (WGS) entry which is preliminary data.</text>
</comment>
<sequence>MKLFQMKTSPQGVERIKEFLEDNYLCIGYPGTGDLEQAEREDLRVKLLRSGINGEQKLEEAVDYLDLFVHEMQDGDYVLIADGDWVHLGDLGDYFYDDTQDNEEDGQCHRRGVTWLKSMPRRSLNSVAAELLAEEALISRYQGTLPSARLELWIEDTGADIRNSGEKPTGVDEDTLELAVAVLKEALHSGDAERRERAAIAILQYAR</sequence>
<evidence type="ECO:0000313" key="1">
    <source>
        <dbReference type="EMBL" id="CAH1190552.1"/>
    </source>
</evidence>